<evidence type="ECO:0000256" key="1">
    <source>
        <dbReference type="ARBA" id="ARBA00007070"/>
    </source>
</evidence>
<dbReference type="GO" id="GO:0007033">
    <property type="term" value="P:vacuole organization"/>
    <property type="evidence" value="ECO:0007669"/>
    <property type="project" value="TreeGrafter"/>
</dbReference>
<reference evidence="13 14" key="1">
    <citation type="journal article" date="2023" name="Elife">
        <title>Identification of key yeast species and microbe-microbe interactions impacting larval growth of Drosophila in the wild.</title>
        <authorList>
            <person name="Mure A."/>
            <person name="Sugiura Y."/>
            <person name="Maeda R."/>
            <person name="Honda K."/>
            <person name="Sakurai N."/>
            <person name="Takahashi Y."/>
            <person name="Watada M."/>
            <person name="Katoh T."/>
            <person name="Gotoh A."/>
            <person name="Gotoh Y."/>
            <person name="Taniguchi I."/>
            <person name="Nakamura K."/>
            <person name="Hayashi T."/>
            <person name="Katayama T."/>
            <person name="Uemura T."/>
            <person name="Hattori Y."/>
        </authorList>
    </citation>
    <scope>NUCLEOTIDE SEQUENCE [LARGE SCALE GENOMIC DNA]</scope>
    <source>
        <strain evidence="13 14">SB-73</strain>
    </source>
</reference>
<comment type="similarity">
    <text evidence="1 9">Belongs to the VPS11 family.</text>
</comment>
<dbReference type="SUPFAM" id="SSF69322">
    <property type="entry name" value="Tricorn protease domain 2"/>
    <property type="match status" value="1"/>
</dbReference>
<name>A0AAV5RDN5_STABA</name>
<dbReference type="GO" id="GO:0006904">
    <property type="term" value="P:vesicle docking involved in exocytosis"/>
    <property type="evidence" value="ECO:0007669"/>
    <property type="project" value="TreeGrafter"/>
</dbReference>
<dbReference type="GO" id="GO:0048284">
    <property type="term" value="P:organelle fusion"/>
    <property type="evidence" value="ECO:0007669"/>
    <property type="project" value="TreeGrafter"/>
</dbReference>
<evidence type="ECO:0000256" key="2">
    <source>
        <dbReference type="ARBA" id="ARBA00022448"/>
    </source>
</evidence>
<dbReference type="GO" id="GO:0061630">
    <property type="term" value="F:ubiquitin protein ligase activity"/>
    <property type="evidence" value="ECO:0007669"/>
    <property type="project" value="UniProtKB-EC"/>
</dbReference>
<dbReference type="GO" id="GO:0008270">
    <property type="term" value="F:zinc ion binding"/>
    <property type="evidence" value="ECO:0007669"/>
    <property type="project" value="UniProtKB-KW"/>
</dbReference>
<dbReference type="InterPro" id="IPR016528">
    <property type="entry name" value="VPS11"/>
</dbReference>
<keyword evidence="3" id="KW-0479">Metal-binding</keyword>
<dbReference type="InterPro" id="IPR001841">
    <property type="entry name" value="Znf_RING"/>
</dbReference>
<feature type="domain" description="RING-type" evidence="12">
    <location>
        <begin position="917"/>
        <end position="959"/>
    </location>
</feature>
<keyword evidence="9" id="KW-0833">Ubl conjugation pathway</keyword>
<dbReference type="AlphaFoldDB" id="A0AAV5RDN5"/>
<evidence type="ECO:0000256" key="5">
    <source>
        <dbReference type="ARBA" id="ARBA00022833"/>
    </source>
</evidence>
<protein>
    <recommendedName>
        <fullName evidence="9">E3 ubiquitin-protein ligase PEP5</fullName>
        <ecNumber evidence="9">2.3.2.27</ecNumber>
    </recommendedName>
</protein>
<evidence type="ECO:0000256" key="4">
    <source>
        <dbReference type="ARBA" id="ARBA00022771"/>
    </source>
</evidence>
<sequence length="1010" mass="112878">MISGWKEFAFFECTPVADPHSLSNSSRLFSDPSVVSYSPSTAGSVLLLTSSGRLKEFNNQLEIVADYEVLDPSQRQADLVRAVPNTRLALVVSTQTGAPLEMRVYNLDTGAFHSACKVQNGANTFPLTCFDMLDDLSVLVLGFADGSVYAVRGDLRRDKGTRQRLVHSASTSITAVSLSQSGDNVFISAVNSILVASTTTSKRVIPLERTRGADLHCLAKVPPRNIGNGSGVGLDASFKSTSNQETENGSDTDNVVVARETDVVYYNLYHRGASFELPVPKRQIFVTGDGRYLVVVAVYQPQSASLLATETLRVLIVDLNNHLIAFNQYLSNGIRAIFECWGGINVVGSNGTLYVLKEKDLVTRLNLLKQQNLYQIAIKMAINAKKNTHTSEFDVHSEHDVSSALEDSNEYVLQLHQDFADYLFEKRDLEGSLQQYIAAIRQGQTSKAIKRFKDAQHTGLLLRYLESVQTHGIATPQHLTLQLICLTRMGADKLSELEVFINTASMVEDFDFETAISVLMETHDPNYEKLAAILAEKMGDADVAVQIWLLQLDEVERTLDYIQTVPVADALRILIQNSRVLLDKMPVETTGVLISLFTCKFKPRSAGKSSIKSEAREIEPSGDKASALFEPLQSYKAFMDFLKSERYEGSKIISATNLEQDADPSYLPPKPRLIFPSFINHDREFVVFLEACLESAPQFHSPEKDVRDLASTLFETYLKVSATESANRLLGKYASVLDKSKVQLVSQMFNFRLEADYKFLLGFALEEIVRQSIEQGSFSEAFDFFMTHSNQRNDKVTGSQTDMASVSVTDLCHQTLKLFVSNEQALEFLIGQNKLMLLLDKCMSSGKLTAAEILTEIGASKYLQIKDVKPFILQILRTSQQEQIKHLKLTDSYRSEIWEKMQAIVKQDNLVFQSSDCAECHMPLELPVVHFGCKHSFHRACVPEGQNRNQNNSPKCPRCLPETEALESLRLSYEQESAKEDYFLETLHSREDKQKVIADFISRGALSIIR</sequence>
<dbReference type="GO" id="GO:0006886">
    <property type="term" value="P:intracellular protein transport"/>
    <property type="evidence" value="ECO:0007669"/>
    <property type="project" value="UniProtKB-UniRule"/>
</dbReference>
<dbReference type="GO" id="GO:0030674">
    <property type="term" value="F:protein-macromolecule adaptor activity"/>
    <property type="evidence" value="ECO:0007669"/>
    <property type="project" value="TreeGrafter"/>
</dbReference>
<dbReference type="PANTHER" id="PTHR23323:SF24">
    <property type="entry name" value="VACUOLAR PROTEIN SORTING-ASSOCIATED PROTEIN 11 HOMOLOG"/>
    <property type="match status" value="1"/>
</dbReference>
<dbReference type="GO" id="GO:0030897">
    <property type="term" value="C:HOPS complex"/>
    <property type="evidence" value="ECO:0007669"/>
    <property type="project" value="UniProtKB-UniRule"/>
</dbReference>
<keyword evidence="4 10" id="KW-0863">Zinc-finger</keyword>
<dbReference type="InterPro" id="IPR024763">
    <property type="entry name" value="VPS11_C"/>
</dbReference>
<dbReference type="Pfam" id="PF12451">
    <property type="entry name" value="VPS11_C"/>
    <property type="match status" value="1"/>
</dbReference>
<keyword evidence="2 9" id="KW-0813">Transport</keyword>
<dbReference type="PROSITE" id="PS50236">
    <property type="entry name" value="CHCR"/>
    <property type="match status" value="1"/>
</dbReference>
<evidence type="ECO:0000256" key="6">
    <source>
        <dbReference type="ARBA" id="ARBA00022927"/>
    </source>
</evidence>
<evidence type="ECO:0000313" key="13">
    <source>
        <dbReference type="EMBL" id="GMM49505.1"/>
    </source>
</evidence>
<dbReference type="GO" id="GO:0033263">
    <property type="term" value="C:CORVET complex"/>
    <property type="evidence" value="ECO:0007669"/>
    <property type="project" value="UniProtKB-UniRule"/>
</dbReference>
<dbReference type="PROSITE" id="PS50089">
    <property type="entry name" value="ZF_RING_2"/>
    <property type="match status" value="1"/>
</dbReference>
<gene>
    <name evidence="13" type="ORF">DASB73_004630</name>
</gene>
<proteinExistence type="inferred from homology"/>
<dbReference type="InterPro" id="IPR057307">
    <property type="entry name" value="PEP5_VPS11_N"/>
</dbReference>
<evidence type="ECO:0000256" key="9">
    <source>
        <dbReference type="PIRNR" id="PIRNR007860"/>
    </source>
</evidence>
<dbReference type="Pfam" id="PF23356">
    <property type="entry name" value="TPR_PEP5_VPS11"/>
    <property type="match status" value="1"/>
</dbReference>
<keyword evidence="7 9" id="KW-0472">Membrane</keyword>
<comment type="subcellular location">
    <subcellularLocation>
        <location evidence="8">Endomembrane system</location>
        <topology evidence="8">Peripheral membrane protein</topology>
        <orientation evidence="8">Cytoplasmic side</orientation>
    </subcellularLocation>
    <subcellularLocation>
        <location evidence="9">Vacuole membrane</location>
        <topology evidence="9">Peripheral membrane protein</topology>
        <orientation evidence="9">Cytoplasmic side</orientation>
    </subcellularLocation>
</comment>
<keyword evidence="14" id="KW-1185">Reference proteome</keyword>
<comment type="caution">
    <text evidence="13">The sequence shown here is derived from an EMBL/GenBank/DDBJ whole genome shotgun (WGS) entry which is preliminary data.</text>
</comment>
<comment type="subunit">
    <text evidence="9">Component of the homotypic vacuole fusion and vacuole protein sorting (HOPS) complex. Component of the class C core vacuole/endosome tethering (CORVET) complex.</text>
</comment>
<evidence type="ECO:0000256" key="11">
    <source>
        <dbReference type="PROSITE-ProRule" id="PRU01006"/>
    </source>
</evidence>
<dbReference type="Gene3D" id="3.30.40.10">
    <property type="entry name" value="Zinc/RING finger domain, C3HC4 (zinc finger)"/>
    <property type="match status" value="1"/>
</dbReference>
<evidence type="ECO:0000259" key="12">
    <source>
        <dbReference type="PROSITE" id="PS50089"/>
    </source>
</evidence>
<feature type="repeat" description="CHCR" evidence="11">
    <location>
        <begin position="436"/>
        <end position="590"/>
    </location>
</feature>
<comment type="catalytic activity">
    <reaction evidence="9">
        <text>S-ubiquitinyl-[E2 ubiquitin-conjugating enzyme]-L-cysteine + [acceptor protein]-L-lysine = [E2 ubiquitin-conjugating enzyme]-L-cysteine + N(6)-ubiquitinyl-[acceptor protein]-L-lysine.</text>
        <dbReference type="EC" id="2.3.2.27"/>
    </reaction>
</comment>
<keyword evidence="6 9" id="KW-0653">Protein transport</keyword>
<keyword evidence="5" id="KW-0862">Zinc</keyword>
<dbReference type="PIRSF" id="PIRSF007860">
    <property type="entry name" value="VPS11"/>
    <property type="match status" value="1"/>
</dbReference>
<accession>A0AAV5RDN5</accession>
<dbReference type="Pfam" id="PF17122">
    <property type="entry name" value="zf-C3H2C3"/>
    <property type="match status" value="1"/>
</dbReference>
<dbReference type="GO" id="GO:0007032">
    <property type="term" value="P:endosome organization"/>
    <property type="evidence" value="ECO:0007669"/>
    <property type="project" value="TreeGrafter"/>
</dbReference>
<dbReference type="PANTHER" id="PTHR23323">
    <property type="entry name" value="VACUOLAR PROTEIN SORTING-ASSOCIATED PROTEIN"/>
    <property type="match status" value="1"/>
</dbReference>
<keyword evidence="9" id="KW-0926">Vacuole</keyword>
<evidence type="ECO:0000256" key="10">
    <source>
        <dbReference type="PROSITE-ProRule" id="PRU00175"/>
    </source>
</evidence>
<dbReference type="CDD" id="cd16688">
    <property type="entry name" value="RING-H2_Vps11"/>
    <property type="match status" value="1"/>
</dbReference>
<keyword evidence="9" id="KW-0808">Transferase</keyword>
<evidence type="ECO:0000256" key="8">
    <source>
        <dbReference type="ARBA" id="ARBA00029433"/>
    </source>
</evidence>
<dbReference type="SUPFAM" id="SSF57850">
    <property type="entry name" value="RING/U-box"/>
    <property type="match status" value="1"/>
</dbReference>
<dbReference type="EC" id="2.3.2.27" evidence="9"/>
<evidence type="ECO:0000256" key="3">
    <source>
        <dbReference type="ARBA" id="ARBA00022723"/>
    </source>
</evidence>
<organism evidence="13 14">
    <name type="scientific">Starmerella bacillaris</name>
    <name type="common">Yeast</name>
    <name type="synonym">Candida zemplinina</name>
    <dbReference type="NCBI Taxonomy" id="1247836"/>
    <lineage>
        <taxon>Eukaryota</taxon>
        <taxon>Fungi</taxon>
        <taxon>Dikarya</taxon>
        <taxon>Ascomycota</taxon>
        <taxon>Saccharomycotina</taxon>
        <taxon>Dipodascomycetes</taxon>
        <taxon>Dipodascales</taxon>
        <taxon>Trichomonascaceae</taxon>
        <taxon>Starmerella</taxon>
    </lineage>
</organism>
<dbReference type="InterPro" id="IPR013083">
    <property type="entry name" value="Znf_RING/FYVE/PHD"/>
</dbReference>
<dbReference type="EMBL" id="BTGC01000001">
    <property type="protein sequence ID" value="GMM49505.1"/>
    <property type="molecule type" value="Genomic_DNA"/>
</dbReference>
<dbReference type="Proteomes" id="UP001362899">
    <property type="component" value="Unassembled WGS sequence"/>
</dbReference>
<dbReference type="GO" id="GO:0000329">
    <property type="term" value="C:fungal-type vacuole membrane"/>
    <property type="evidence" value="ECO:0007669"/>
    <property type="project" value="UniProtKB-UniRule"/>
</dbReference>
<evidence type="ECO:0000256" key="7">
    <source>
        <dbReference type="ARBA" id="ARBA00023136"/>
    </source>
</evidence>
<dbReference type="InterPro" id="IPR000547">
    <property type="entry name" value="Clathrin_H-chain/VPS_repeat"/>
</dbReference>
<evidence type="ECO:0000313" key="14">
    <source>
        <dbReference type="Proteomes" id="UP001362899"/>
    </source>
</evidence>
<dbReference type="InterPro" id="IPR057308">
    <property type="entry name" value="CHCR_PEP5_VPS11"/>
</dbReference>
<dbReference type="Pfam" id="PF23341">
    <property type="entry name" value="PEP5_VPS11_N"/>
    <property type="match status" value="1"/>
</dbReference>